<dbReference type="RefSeq" id="WP_048507806.1">
    <property type="nucleotide sequence ID" value="NZ_LFND01000005.1"/>
</dbReference>
<name>A0A0J7I5J9_9FLAO</name>
<evidence type="ECO:0000313" key="1">
    <source>
        <dbReference type="EMBL" id="KMQ61638.1"/>
    </source>
</evidence>
<dbReference type="EMBL" id="LFND01000005">
    <property type="protein sequence ID" value="KMQ61638.1"/>
    <property type="molecule type" value="Genomic_DNA"/>
</dbReference>
<dbReference type="OrthoDB" id="1260127at2"/>
<dbReference type="PATRIC" id="fig|558151.6.peg.3543"/>
<dbReference type="GO" id="GO:0043565">
    <property type="term" value="F:sequence-specific DNA binding"/>
    <property type="evidence" value="ECO:0007669"/>
    <property type="project" value="InterPro"/>
</dbReference>
<organism evidence="1 2">
    <name type="scientific">Chryseobacterium angstadtii</name>
    <dbReference type="NCBI Taxonomy" id="558151"/>
    <lineage>
        <taxon>Bacteria</taxon>
        <taxon>Pseudomonadati</taxon>
        <taxon>Bacteroidota</taxon>
        <taxon>Flavobacteriia</taxon>
        <taxon>Flavobacteriales</taxon>
        <taxon>Weeksellaceae</taxon>
        <taxon>Chryseobacterium group</taxon>
        <taxon>Chryseobacterium</taxon>
    </lineage>
</organism>
<gene>
    <name evidence="1" type="ORF">ACM46_16755</name>
</gene>
<reference evidence="1 2" key="1">
    <citation type="journal article" date="2013" name="Int. J. Syst. Evol. Microbiol.">
        <title>Chryseobacterium angstadtii sp. nov., isolated from a newt tank.</title>
        <authorList>
            <person name="Kirk K.E."/>
            <person name="Hoffman J.A."/>
            <person name="Smith K.A."/>
            <person name="Strahan B.L."/>
            <person name="Failor K.C."/>
            <person name="Krebs J.E."/>
            <person name="Gale A.N."/>
            <person name="Do T.D."/>
            <person name="Sontag T.C."/>
            <person name="Batties A.M."/>
            <person name="Mistiszyn K."/>
            <person name="Newman J.D."/>
        </authorList>
    </citation>
    <scope>NUCLEOTIDE SEQUENCE [LARGE SCALE GENOMIC DNA]</scope>
    <source>
        <strain evidence="1 2">KM</strain>
    </source>
</reference>
<comment type="caution">
    <text evidence="1">The sequence shown here is derived from an EMBL/GenBank/DDBJ whole genome shotgun (WGS) entry which is preliminary data.</text>
</comment>
<protein>
    <recommendedName>
        <fullName evidence="3">Transposase</fullName>
    </recommendedName>
</protein>
<sequence length="124" mass="14782">MKLTRPAYKKIYEDMLRLKFPDKRKDCETILSKDDLTEFDILQIENILFRKTETEKSLDDKRHRSYDRDTILKILAYQKANKLNNTQVASRYGLSRNTVAGWKKRFLLIRISGKNDNYLNMCSL</sequence>
<dbReference type="InterPro" id="IPR010921">
    <property type="entry name" value="Trp_repressor/repl_initiator"/>
</dbReference>
<keyword evidence="2" id="KW-1185">Reference proteome</keyword>
<evidence type="ECO:0000313" key="2">
    <source>
        <dbReference type="Proteomes" id="UP000036261"/>
    </source>
</evidence>
<evidence type="ECO:0008006" key="3">
    <source>
        <dbReference type="Google" id="ProtNLM"/>
    </source>
</evidence>
<accession>A0A0J7I5J9</accession>
<dbReference type="STRING" id="558151.ACM46_16755"/>
<proteinExistence type="predicted"/>
<dbReference type="SUPFAM" id="SSF48295">
    <property type="entry name" value="TrpR-like"/>
    <property type="match status" value="1"/>
</dbReference>
<dbReference type="Proteomes" id="UP000036261">
    <property type="component" value="Unassembled WGS sequence"/>
</dbReference>
<dbReference type="AlphaFoldDB" id="A0A0J7I5J9"/>